<dbReference type="OrthoDB" id="7850758at2"/>
<dbReference type="EMBL" id="CP018076">
    <property type="protein sequence ID" value="APE43401.1"/>
    <property type="molecule type" value="Genomic_DNA"/>
</dbReference>
<evidence type="ECO:0000313" key="3">
    <source>
        <dbReference type="Proteomes" id="UP000181897"/>
    </source>
</evidence>
<dbReference type="KEGG" id="suam:BOO69_08215"/>
<accession>A0A1J0WGG1</accession>
<feature type="region of interest" description="Disordered" evidence="1">
    <location>
        <begin position="1"/>
        <end position="21"/>
    </location>
</feature>
<sequence length="205" mass="22949">MAGQQASTKTTATVAPQEGNRARVRRLFIEPLTRDGMRFRHGTPPDEQRRRLDQMADDLGYLSDASLTVLAGCMVSKGEGANKVFWPSRVSILGYAEAREPRPLEEVPGLRSWFVSAAGRKAAGIPGRLVAEFGFWKRHKRPPLGDREWDAVNRNAGDYARRVELTRDRQARGVQVDPNDENWLARYDATDAMLRGWLADVDGDA</sequence>
<evidence type="ECO:0000256" key="1">
    <source>
        <dbReference type="SAM" id="MobiDB-lite"/>
    </source>
</evidence>
<keyword evidence="3" id="KW-1185">Reference proteome</keyword>
<name>A0A1J0WGG1_9RHOB</name>
<dbReference type="RefSeq" id="WP_071971732.1">
    <property type="nucleotide sequence ID" value="NZ_CP018076.1"/>
</dbReference>
<reference evidence="2 3" key="1">
    <citation type="submission" date="2016-11" db="EMBL/GenBank/DDBJ databases">
        <title>Complete genome sequence of Sulfitobacter sp. AM1-D1, a toxic bacteria associated with marine dinoflagellate Alexandrium minutum in East China Sea.</title>
        <authorList>
            <person name="Yang Q."/>
            <person name="Zhang X."/>
            <person name="Tian X."/>
        </authorList>
    </citation>
    <scope>NUCLEOTIDE SEQUENCE [LARGE SCALE GENOMIC DNA]</scope>
    <source>
        <strain evidence="2 3">AM1-D1</strain>
    </source>
</reference>
<dbReference type="STRING" id="1917485.BOO69_08215"/>
<proteinExistence type="predicted"/>
<evidence type="ECO:0000313" key="2">
    <source>
        <dbReference type="EMBL" id="APE43401.1"/>
    </source>
</evidence>
<dbReference type="AlphaFoldDB" id="A0A1J0WGG1"/>
<organism evidence="2 3">
    <name type="scientific">Sulfitobacter alexandrii</name>
    <dbReference type="NCBI Taxonomy" id="1917485"/>
    <lineage>
        <taxon>Bacteria</taxon>
        <taxon>Pseudomonadati</taxon>
        <taxon>Pseudomonadota</taxon>
        <taxon>Alphaproteobacteria</taxon>
        <taxon>Rhodobacterales</taxon>
        <taxon>Roseobacteraceae</taxon>
        <taxon>Sulfitobacter</taxon>
    </lineage>
</organism>
<gene>
    <name evidence="2" type="ORF">BOO69_08215</name>
</gene>
<dbReference type="Proteomes" id="UP000181897">
    <property type="component" value="Chromosome"/>
</dbReference>
<protein>
    <submittedName>
        <fullName evidence="2">Uncharacterized protein</fullName>
    </submittedName>
</protein>
<feature type="compositionally biased region" description="Polar residues" evidence="1">
    <location>
        <begin position="1"/>
        <end position="14"/>
    </location>
</feature>